<comment type="similarity">
    <text evidence="1">Belongs to the peptidase M17 family.</text>
</comment>
<dbReference type="Proteomes" id="UP000594454">
    <property type="component" value="Chromosome 2"/>
</dbReference>
<dbReference type="PRINTS" id="PR00481">
    <property type="entry name" value="LAMNOPPTDASE"/>
</dbReference>
<accession>A0A7R8UMS1</accession>
<comment type="catalytic activity">
    <reaction evidence="14">
        <text>L-cysteinylglycine + H2O = L-cysteine + glycine</text>
        <dbReference type="Rhea" id="RHEA:28783"/>
        <dbReference type="ChEBI" id="CHEBI:15377"/>
        <dbReference type="ChEBI" id="CHEBI:35235"/>
        <dbReference type="ChEBI" id="CHEBI:57305"/>
        <dbReference type="ChEBI" id="CHEBI:61694"/>
    </reaction>
    <physiologicalReaction direction="left-to-right" evidence="14">
        <dbReference type="Rhea" id="RHEA:28784"/>
    </physiologicalReaction>
</comment>
<evidence type="ECO:0000313" key="18">
    <source>
        <dbReference type="Proteomes" id="UP000594454"/>
    </source>
</evidence>
<dbReference type="InterPro" id="IPR043472">
    <property type="entry name" value="Macro_dom-like"/>
</dbReference>
<protein>
    <recommendedName>
        <fullName evidence="2">Cytosol aminopeptidase</fullName>
        <ecNumber evidence="7">3.4.13.23</ecNumber>
    </recommendedName>
    <alternativeName>
        <fullName evidence="10">Cysteinylglycine-S-conjugate dipeptidase</fullName>
    </alternativeName>
    <alternativeName>
        <fullName evidence="11">Leucine aminopeptidase 3</fullName>
    </alternativeName>
    <alternativeName>
        <fullName evidence="9">Proline aminopeptidase</fullName>
    </alternativeName>
    <alternativeName>
        <fullName evidence="8">Prolyl aminopeptidase</fullName>
    </alternativeName>
</protein>
<dbReference type="InterPro" id="IPR011356">
    <property type="entry name" value="Leucine_aapep/pepB"/>
</dbReference>
<dbReference type="GO" id="GO:0070006">
    <property type="term" value="F:metalloaminopeptidase activity"/>
    <property type="evidence" value="ECO:0007669"/>
    <property type="project" value="InterPro"/>
</dbReference>
<dbReference type="GO" id="GO:0030145">
    <property type="term" value="F:manganese ion binding"/>
    <property type="evidence" value="ECO:0007669"/>
    <property type="project" value="InterPro"/>
</dbReference>
<name>A0A7R8UMS1_HERIL</name>
<feature type="domain" description="Peptidase M17 leucyl aminopeptidase N-terminal" evidence="16">
    <location>
        <begin position="61"/>
        <end position="195"/>
    </location>
</feature>
<dbReference type="PANTHER" id="PTHR11963:SF25">
    <property type="entry name" value="CYTOSOL AMINOPEPTIDASE"/>
    <property type="match status" value="1"/>
</dbReference>
<reference evidence="17 18" key="1">
    <citation type="submission" date="2020-11" db="EMBL/GenBank/DDBJ databases">
        <authorList>
            <person name="Wallbank WR R."/>
            <person name="Pardo Diaz C."/>
            <person name="Kozak K."/>
            <person name="Martin S."/>
            <person name="Jiggins C."/>
            <person name="Moest M."/>
            <person name="Warren A I."/>
            <person name="Generalovic N T."/>
            <person name="Byers J.R.P. K."/>
            <person name="Montejo-Kovacevich G."/>
            <person name="Yen C E."/>
        </authorList>
    </citation>
    <scope>NUCLEOTIDE SEQUENCE [LARGE SCALE GENOMIC DNA]</scope>
</reference>
<keyword evidence="5" id="KW-0378">Hydrolase</keyword>
<evidence type="ECO:0000259" key="15">
    <source>
        <dbReference type="Pfam" id="PF00883"/>
    </source>
</evidence>
<evidence type="ECO:0000256" key="12">
    <source>
        <dbReference type="ARBA" id="ARBA00045966"/>
    </source>
</evidence>
<dbReference type="GO" id="GO:0005737">
    <property type="term" value="C:cytoplasm"/>
    <property type="evidence" value="ECO:0007669"/>
    <property type="project" value="InterPro"/>
</dbReference>
<dbReference type="InParanoid" id="A0A7R8UMS1"/>
<comment type="function">
    <text evidence="12">Cytosolic metallopeptidase that catalyzes the removal of unsubstituted N-terminal hydrophobic amino acids from various peptides. The presence of Zn(2+) ions is essential for the peptidase activity, and the association with other cofactors can modulate the substrate spectificity of the enzyme. For instance, in the presence of Mn(2+), it displays a specific Cys-Gly hydrolyzing activity of Cys-Gly-S-conjugates. Involved in the metabolism of glutathione and in the degradation of glutathione S-conjugates, which may play a role in the control of the cell redox status.</text>
</comment>
<dbReference type="Gene3D" id="3.40.220.10">
    <property type="entry name" value="Leucine Aminopeptidase, subunit E, domain 1"/>
    <property type="match status" value="1"/>
</dbReference>
<dbReference type="PANTHER" id="PTHR11963">
    <property type="entry name" value="LEUCINE AMINOPEPTIDASE-RELATED"/>
    <property type="match status" value="1"/>
</dbReference>
<evidence type="ECO:0000256" key="10">
    <source>
        <dbReference type="ARBA" id="ARBA00030997"/>
    </source>
</evidence>
<sequence>MHKLPNFLASLPRGGLYPFNVRKIAAATAVKPSNASKAANNNQNCMPEEDRCSDPNSRGLVLGVYANEDDRLDSGVLTPVGWKYNKVKTNGRLLDLLRVAGPMPKRGECRIFYNLEPNYSAVCVCGLGQECLGYNTYEMIDEHKEAIRRAAATGCRALQEIHTEKIIVESFGHAESAAEGAALGVWAYQELKSKNDQLVVPQIDLHVERGQECDWDGWRIGLQKAAAQNLARQLQETPANLLSPTCFAQNIVEVLCKSGVNVEVKVKGWAESQQMHAFLAISKASCEPPIFLELSYYGTNREERPVVLVGQGITYDCGGICLKDKYELSDMRGDMSGAACVVSVCRAIASLQLPINIRGLIPLCEHAIGCNSCKAGDVVKTMNGKHVEFQKTHREDALVLIDALLYAQNFWPKFILDIGTTSKQMRQVLCEGATGVFTNSEELWQQIKGAAVHTGDRVWRMPLWRYFYHNITQKKHVDAQNIGGDNGGMPCKSAALLKEFVPCGQWMHLDIRSVMTTNGKAFEYLRRGMAGRPTRTIIEFIAQLVCHEGETPQAPSVNK</sequence>
<dbReference type="InterPro" id="IPR008283">
    <property type="entry name" value="Peptidase_M17_N"/>
</dbReference>
<dbReference type="SUPFAM" id="SSF52949">
    <property type="entry name" value="Macro domain-like"/>
    <property type="match status" value="1"/>
</dbReference>
<comment type="catalytic activity">
    <reaction evidence="6">
        <text>an S-substituted L-cysteinylglycine + H2O = an S-substituted L-cysteine + glycine</text>
        <dbReference type="Rhea" id="RHEA:60444"/>
        <dbReference type="ChEBI" id="CHEBI:15377"/>
        <dbReference type="ChEBI" id="CHEBI:57305"/>
        <dbReference type="ChEBI" id="CHEBI:58717"/>
        <dbReference type="ChEBI" id="CHEBI:143103"/>
        <dbReference type="EC" id="3.4.13.23"/>
    </reaction>
    <physiologicalReaction direction="left-to-right" evidence="6">
        <dbReference type="Rhea" id="RHEA:60445"/>
    </physiologicalReaction>
</comment>
<keyword evidence="4" id="KW-0645">Protease</keyword>
<dbReference type="FunCoup" id="A0A7R8UMS1">
    <property type="interactions" value="825"/>
</dbReference>
<dbReference type="InterPro" id="IPR000819">
    <property type="entry name" value="Peptidase_M17_C"/>
</dbReference>
<dbReference type="SUPFAM" id="SSF53187">
    <property type="entry name" value="Zn-dependent exopeptidases"/>
    <property type="match status" value="1"/>
</dbReference>
<evidence type="ECO:0000256" key="7">
    <source>
        <dbReference type="ARBA" id="ARBA00023625"/>
    </source>
</evidence>
<dbReference type="Pfam" id="PF02789">
    <property type="entry name" value="Peptidase_M17_N"/>
    <property type="match status" value="1"/>
</dbReference>
<evidence type="ECO:0000256" key="6">
    <source>
        <dbReference type="ARBA" id="ARBA00023511"/>
    </source>
</evidence>
<evidence type="ECO:0000313" key="17">
    <source>
        <dbReference type="EMBL" id="CAD7083382.1"/>
    </source>
</evidence>
<dbReference type="OMA" id="PLCELMP"/>
<evidence type="ECO:0000256" key="11">
    <source>
        <dbReference type="ARBA" id="ARBA00031564"/>
    </source>
</evidence>
<dbReference type="GO" id="GO:0006508">
    <property type="term" value="P:proteolysis"/>
    <property type="evidence" value="ECO:0007669"/>
    <property type="project" value="UniProtKB-KW"/>
</dbReference>
<evidence type="ECO:0000256" key="9">
    <source>
        <dbReference type="ARBA" id="ARBA00030930"/>
    </source>
</evidence>
<proteinExistence type="inferred from homology"/>
<evidence type="ECO:0000256" key="5">
    <source>
        <dbReference type="ARBA" id="ARBA00022801"/>
    </source>
</evidence>
<evidence type="ECO:0000256" key="4">
    <source>
        <dbReference type="ARBA" id="ARBA00022670"/>
    </source>
</evidence>
<evidence type="ECO:0000256" key="14">
    <source>
        <dbReference type="ARBA" id="ARBA00049107"/>
    </source>
</evidence>
<dbReference type="AlphaFoldDB" id="A0A7R8UMS1"/>
<evidence type="ECO:0000256" key="1">
    <source>
        <dbReference type="ARBA" id="ARBA00009528"/>
    </source>
</evidence>
<keyword evidence="18" id="KW-1185">Reference proteome</keyword>
<dbReference type="EC" id="3.4.13.23" evidence="7"/>
<dbReference type="EMBL" id="LR899010">
    <property type="protein sequence ID" value="CAD7083382.1"/>
    <property type="molecule type" value="Genomic_DNA"/>
</dbReference>
<evidence type="ECO:0000256" key="2">
    <source>
        <dbReference type="ARBA" id="ARBA00014190"/>
    </source>
</evidence>
<dbReference type="Pfam" id="PF00883">
    <property type="entry name" value="Peptidase_M17"/>
    <property type="match status" value="1"/>
</dbReference>
<keyword evidence="3" id="KW-0031">Aminopeptidase</keyword>
<dbReference type="OrthoDB" id="412814at2759"/>
<dbReference type="Gene3D" id="3.40.630.10">
    <property type="entry name" value="Zn peptidases"/>
    <property type="match status" value="1"/>
</dbReference>
<evidence type="ECO:0000256" key="13">
    <source>
        <dbReference type="ARBA" id="ARBA00047881"/>
    </source>
</evidence>
<evidence type="ECO:0000259" key="16">
    <source>
        <dbReference type="Pfam" id="PF02789"/>
    </source>
</evidence>
<evidence type="ECO:0000256" key="8">
    <source>
        <dbReference type="ARBA" id="ARBA00029605"/>
    </source>
</evidence>
<organism evidence="17 18">
    <name type="scientific">Hermetia illucens</name>
    <name type="common">Black soldier fly</name>
    <dbReference type="NCBI Taxonomy" id="343691"/>
    <lineage>
        <taxon>Eukaryota</taxon>
        <taxon>Metazoa</taxon>
        <taxon>Ecdysozoa</taxon>
        <taxon>Arthropoda</taxon>
        <taxon>Hexapoda</taxon>
        <taxon>Insecta</taxon>
        <taxon>Pterygota</taxon>
        <taxon>Neoptera</taxon>
        <taxon>Endopterygota</taxon>
        <taxon>Diptera</taxon>
        <taxon>Brachycera</taxon>
        <taxon>Stratiomyomorpha</taxon>
        <taxon>Stratiomyidae</taxon>
        <taxon>Hermetiinae</taxon>
        <taxon>Hermetia</taxon>
    </lineage>
</organism>
<evidence type="ECO:0000256" key="3">
    <source>
        <dbReference type="ARBA" id="ARBA00022438"/>
    </source>
</evidence>
<gene>
    <name evidence="17" type="ORF">HERILL_LOCUS6347</name>
</gene>
<comment type="catalytic activity">
    <reaction evidence="13">
        <text>S-benzyl-L-cysteinylglycine + H2O = S-benzyl-L-cysteine + glycine</text>
        <dbReference type="Rhea" id="RHEA:62568"/>
        <dbReference type="ChEBI" id="CHEBI:15377"/>
        <dbReference type="ChEBI" id="CHEBI:57305"/>
        <dbReference type="ChEBI" id="CHEBI:145802"/>
        <dbReference type="ChEBI" id="CHEBI:145803"/>
    </reaction>
    <physiologicalReaction direction="left-to-right" evidence="13">
        <dbReference type="Rhea" id="RHEA:62569"/>
    </physiologicalReaction>
</comment>
<feature type="domain" description="Cytosol aminopeptidase" evidence="15">
    <location>
        <begin position="229"/>
        <end position="538"/>
    </location>
</feature>